<evidence type="ECO:0000313" key="2">
    <source>
        <dbReference type="EMBL" id="GAB20421.1"/>
    </source>
</evidence>
<proteinExistence type="predicted"/>
<comment type="caution">
    <text evidence="2">The sequence shown here is derived from an EMBL/GenBank/DDBJ whole genome shotgun (WGS) entry which is preliminary data.</text>
</comment>
<reference evidence="2 3" key="1">
    <citation type="submission" date="2011-12" db="EMBL/GenBank/DDBJ databases">
        <title>Whole genome shotgun sequence of Gordonia effusa NBRC 100432.</title>
        <authorList>
            <person name="Yoshida I."/>
            <person name="Takarada H."/>
            <person name="Hosoyama A."/>
            <person name="Tsuchikane K."/>
            <person name="Katsumata H."/>
            <person name="Yamazaki S."/>
            <person name="Fujita N."/>
        </authorList>
    </citation>
    <scope>NUCLEOTIDE SEQUENCE [LARGE SCALE GENOMIC DNA]</scope>
    <source>
        <strain evidence="2 3">NBRC 100432</strain>
    </source>
</reference>
<evidence type="ECO:0000313" key="3">
    <source>
        <dbReference type="Proteomes" id="UP000035034"/>
    </source>
</evidence>
<accession>H0R5S0</accession>
<dbReference type="EMBL" id="BAEH01000115">
    <property type="protein sequence ID" value="GAB20421.1"/>
    <property type="molecule type" value="Genomic_DNA"/>
</dbReference>
<sequence length="215" mass="22386">MKKISSVALAVAGLSAAAVAISTPAVAGADVKVVLPSQTATQTLGDGTKVTLTRSNERANINPSLGGTPLHRNAWVSATYNVKTSKKVSSIKLQVGYVVGCQVSVGSLSGSGGAKGNDTGPTELSAGSTISLGPGQAVNYYVFDYEKADDFGNQKHDTKISYKKTDHGRLSYTNQTMQVNGCGGYAQARSIANVFVDTDNARQILTFYGRPFSLG</sequence>
<dbReference type="Proteomes" id="UP000035034">
    <property type="component" value="Unassembled WGS sequence"/>
</dbReference>
<feature type="signal peptide" evidence="1">
    <location>
        <begin position="1"/>
        <end position="20"/>
    </location>
</feature>
<keyword evidence="1" id="KW-0732">Signal</keyword>
<dbReference type="STRING" id="1077974.GOEFS_115_00610"/>
<dbReference type="AlphaFoldDB" id="H0R5S0"/>
<dbReference type="RefSeq" id="WP_007319756.1">
    <property type="nucleotide sequence ID" value="NZ_BAEH01000115.1"/>
</dbReference>
<organism evidence="2 3">
    <name type="scientific">Gordonia effusa NBRC 100432</name>
    <dbReference type="NCBI Taxonomy" id="1077974"/>
    <lineage>
        <taxon>Bacteria</taxon>
        <taxon>Bacillati</taxon>
        <taxon>Actinomycetota</taxon>
        <taxon>Actinomycetes</taxon>
        <taxon>Mycobacteriales</taxon>
        <taxon>Gordoniaceae</taxon>
        <taxon>Gordonia</taxon>
    </lineage>
</organism>
<dbReference type="OrthoDB" id="4540215at2"/>
<dbReference type="InterPro" id="IPR015286">
    <property type="entry name" value="Porin_fam_mycobact-type"/>
</dbReference>
<feature type="chain" id="PRO_5038681823" description="MspA family protein" evidence="1">
    <location>
        <begin position="21"/>
        <end position="215"/>
    </location>
</feature>
<protein>
    <recommendedName>
        <fullName evidence="4">MspA family protein</fullName>
    </recommendedName>
</protein>
<gene>
    <name evidence="2" type="ORF">GOEFS_115_00610</name>
</gene>
<evidence type="ECO:0008006" key="4">
    <source>
        <dbReference type="Google" id="ProtNLM"/>
    </source>
</evidence>
<dbReference type="Pfam" id="PF09203">
    <property type="entry name" value="MspA"/>
    <property type="match status" value="1"/>
</dbReference>
<keyword evidence="3" id="KW-1185">Reference proteome</keyword>
<evidence type="ECO:0000256" key="1">
    <source>
        <dbReference type="SAM" id="SignalP"/>
    </source>
</evidence>
<dbReference type="eggNOG" id="ENOG5033UEF">
    <property type="taxonomic scope" value="Bacteria"/>
</dbReference>
<name>H0R5S0_9ACTN</name>
<dbReference type="Gene3D" id="2.60.40.1650">
    <property type="entry name" value="Porin MspA (Ig-like beta-sandwich domain)"/>
    <property type="match status" value="2"/>
</dbReference>